<feature type="region of interest" description="Disordered" evidence="1">
    <location>
        <begin position="1"/>
        <end position="87"/>
    </location>
</feature>
<sequence>MQEESMKTSTPQNSNESEPENIIPPFPSETKEVHSPEKPFSVEETKSKSEKENQSNETETTPQDSSLSMQMKLKDTCTEPVVEDSGRERLKRHRVEVAGQVRIPDIWGQEDLLKDWADCTAFDASLMNNNIMSARASLVKEGRTNSGRLRIGKLDREGTMNRHD</sequence>
<dbReference type="AlphaFoldDB" id="A0AAD2ECU1"/>
<protein>
    <recommendedName>
        <fullName evidence="4">Protein BIC1</fullName>
    </recommendedName>
</protein>
<dbReference type="InterPro" id="IPR040374">
    <property type="entry name" value="BIC"/>
</dbReference>
<evidence type="ECO:0008006" key="4">
    <source>
        <dbReference type="Google" id="ProtNLM"/>
    </source>
</evidence>
<feature type="compositionally biased region" description="Basic and acidic residues" evidence="1">
    <location>
        <begin position="29"/>
        <end position="54"/>
    </location>
</feature>
<proteinExistence type="predicted"/>
<feature type="compositionally biased region" description="Polar residues" evidence="1">
    <location>
        <begin position="7"/>
        <end position="16"/>
    </location>
</feature>
<dbReference type="Proteomes" id="UP000834106">
    <property type="component" value="Chromosome 19"/>
</dbReference>
<accession>A0AAD2ECU1</accession>
<reference evidence="2" key="1">
    <citation type="submission" date="2023-05" db="EMBL/GenBank/DDBJ databases">
        <authorList>
            <person name="Huff M."/>
        </authorList>
    </citation>
    <scope>NUCLEOTIDE SEQUENCE</scope>
</reference>
<evidence type="ECO:0000313" key="3">
    <source>
        <dbReference type="Proteomes" id="UP000834106"/>
    </source>
</evidence>
<dbReference type="EMBL" id="OU503054">
    <property type="protein sequence ID" value="CAI9783311.1"/>
    <property type="molecule type" value="Genomic_DNA"/>
</dbReference>
<gene>
    <name evidence="2" type="ORF">FPE_LOCUS30741</name>
</gene>
<dbReference type="PANTHER" id="PTHR34207:SF2">
    <property type="entry name" value="PROTEIN BIC1"/>
    <property type="match status" value="1"/>
</dbReference>
<keyword evidence="3" id="KW-1185">Reference proteome</keyword>
<evidence type="ECO:0000313" key="2">
    <source>
        <dbReference type="EMBL" id="CAI9783311.1"/>
    </source>
</evidence>
<dbReference type="GO" id="GO:0009785">
    <property type="term" value="P:blue light signaling pathway"/>
    <property type="evidence" value="ECO:0007669"/>
    <property type="project" value="InterPro"/>
</dbReference>
<name>A0AAD2ECU1_9LAMI</name>
<organism evidence="2 3">
    <name type="scientific">Fraxinus pennsylvanica</name>
    <dbReference type="NCBI Taxonomy" id="56036"/>
    <lineage>
        <taxon>Eukaryota</taxon>
        <taxon>Viridiplantae</taxon>
        <taxon>Streptophyta</taxon>
        <taxon>Embryophyta</taxon>
        <taxon>Tracheophyta</taxon>
        <taxon>Spermatophyta</taxon>
        <taxon>Magnoliopsida</taxon>
        <taxon>eudicotyledons</taxon>
        <taxon>Gunneridae</taxon>
        <taxon>Pentapetalae</taxon>
        <taxon>asterids</taxon>
        <taxon>lamiids</taxon>
        <taxon>Lamiales</taxon>
        <taxon>Oleaceae</taxon>
        <taxon>Oleeae</taxon>
        <taxon>Fraxinus</taxon>
    </lineage>
</organism>
<dbReference type="CDD" id="cd22645">
    <property type="entry name" value="BIC1_CID"/>
    <property type="match status" value="1"/>
</dbReference>
<evidence type="ECO:0000256" key="1">
    <source>
        <dbReference type="SAM" id="MobiDB-lite"/>
    </source>
</evidence>
<dbReference type="PANTHER" id="PTHR34207">
    <property type="entry name" value="PROTEIN BIC1"/>
    <property type="match status" value="1"/>
</dbReference>